<comment type="caution">
    <text evidence="5">The sequence shown here is derived from an EMBL/GenBank/DDBJ whole genome shotgun (WGS) entry which is preliminary data.</text>
</comment>
<dbReference type="AlphaFoldDB" id="A0A9N8EUS8"/>
<protein>
    <submittedName>
        <fullName evidence="5">Repeat-containing protein</fullName>
    </submittedName>
</protein>
<reference evidence="5" key="1">
    <citation type="submission" date="2020-06" db="EMBL/GenBank/DDBJ databases">
        <authorList>
            <consortium name="Plant Systems Biology data submission"/>
        </authorList>
    </citation>
    <scope>NUCLEOTIDE SEQUENCE</scope>
    <source>
        <strain evidence="5">D6</strain>
    </source>
</reference>
<feature type="region of interest" description="Disordered" evidence="4">
    <location>
        <begin position="32"/>
        <end position="173"/>
    </location>
</feature>
<keyword evidence="2 3" id="KW-0802">TPR repeat</keyword>
<proteinExistence type="predicted"/>
<feature type="compositionally biased region" description="Basic and acidic residues" evidence="4">
    <location>
        <begin position="418"/>
        <end position="430"/>
    </location>
</feature>
<evidence type="ECO:0000256" key="2">
    <source>
        <dbReference type="ARBA" id="ARBA00022803"/>
    </source>
</evidence>
<dbReference type="InterPro" id="IPR011990">
    <property type="entry name" value="TPR-like_helical_dom_sf"/>
</dbReference>
<dbReference type="Proteomes" id="UP001153069">
    <property type="component" value="Unassembled WGS sequence"/>
</dbReference>
<feature type="compositionally biased region" description="Basic residues" evidence="4">
    <location>
        <begin position="66"/>
        <end position="83"/>
    </location>
</feature>
<dbReference type="InterPro" id="IPR019734">
    <property type="entry name" value="TPR_rpt"/>
</dbReference>
<dbReference type="OrthoDB" id="10031679at2759"/>
<dbReference type="Pfam" id="PF13424">
    <property type="entry name" value="TPR_12"/>
    <property type="match status" value="1"/>
</dbReference>
<accession>A0A9N8EUS8</accession>
<feature type="compositionally biased region" description="Basic and acidic residues" evidence="4">
    <location>
        <begin position="84"/>
        <end position="99"/>
    </location>
</feature>
<dbReference type="Gene3D" id="1.25.40.10">
    <property type="entry name" value="Tetratricopeptide repeat domain"/>
    <property type="match status" value="2"/>
</dbReference>
<feature type="repeat" description="TPR" evidence="3">
    <location>
        <begin position="220"/>
        <end position="253"/>
    </location>
</feature>
<dbReference type="PROSITE" id="PS50005">
    <property type="entry name" value="TPR"/>
    <property type="match status" value="1"/>
</dbReference>
<sequence>MLLTASARGRVTATMLWRRQATGRLLPAVASSVDSPIGPSSGPSWITTAGTCSGRTANNVMAVRHFSAKNRKRKEERRKKRDLKKQLQGEETQREEPASKPEPPTVDEAKPSLPPVVTQTKAGSLTDTTTTNTTTNSSPTITVDGVTVAAAAPDDEEEEEFVPKYSLPDREKETELIQRQTQVSQLYKEGRYQQGLELAEETLAAMKEHYTTDEFHPATASAYLNVGLFHKQLGHFDKAKDHYQHALQGYQETVGTDHASYAMVLHNLGILHQSQIHFDSNLKATERLRLMEQALEYLERAYQIRKVELPPAHPHIVATQSAMGMTLTAHILHQHKPVSTQGDKAADKVVPMAASYRSVLPPHVTEQSWEAAELHLRTALDKALRNPKGESSLKRADRNHYLNLQRKQALHQKHHTTKDKQNEKQDDNTHHPPLQTSSAATSAQNLAVFLKARSTTIETIRPQYKAWVKEAEDLYQTALQVRMALLPKGHPDIYITQYSLAELYEYTGQEELAQALRQTILDTYDPPTQQQQEEQQQEQKQ</sequence>
<feature type="compositionally biased region" description="Polar residues" evidence="4">
    <location>
        <begin position="45"/>
        <end position="59"/>
    </location>
</feature>
<dbReference type="PANTHER" id="PTHR45641">
    <property type="entry name" value="TETRATRICOPEPTIDE REPEAT PROTEIN (AFU_ORTHOLOGUE AFUA_6G03870)"/>
    <property type="match status" value="1"/>
</dbReference>
<feature type="compositionally biased region" description="Low complexity" evidence="4">
    <location>
        <begin position="32"/>
        <end position="44"/>
    </location>
</feature>
<feature type="compositionally biased region" description="Low complexity" evidence="4">
    <location>
        <begin position="126"/>
        <end position="142"/>
    </location>
</feature>
<dbReference type="PANTHER" id="PTHR45641:SF19">
    <property type="entry name" value="NEPHROCYSTIN-3"/>
    <property type="match status" value="1"/>
</dbReference>
<gene>
    <name evidence="5" type="ORF">SEMRO_1823_G299880.1</name>
</gene>
<evidence type="ECO:0000256" key="4">
    <source>
        <dbReference type="SAM" id="MobiDB-lite"/>
    </source>
</evidence>
<keyword evidence="6" id="KW-1185">Reference proteome</keyword>
<evidence type="ECO:0000256" key="3">
    <source>
        <dbReference type="PROSITE-ProRule" id="PRU00339"/>
    </source>
</evidence>
<organism evidence="5 6">
    <name type="scientific">Seminavis robusta</name>
    <dbReference type="NCBI Taxonomy" id="568900"/>
    <lineage>
        <taxon>Eukaryota</taxon>
        <taxon>Sar</taxon>
        <taxon>Stramenopiles</taxon>
        <taxon>Ochrophyta</taxon>
        <taxon>Bacillariophyta</taxon>
        <taxon>Bacillariophyceae</taxon>
        <taxon>Bacillariophycidae</taxon>
        <taxon>Naviculales</taxon>
        <taxon>Naviculaceae</taxon>
        <taxon>Seminavis</taxon>
    </lineage>
</organism>
<name>A0A9N8EUS8_9STRA</name>
<dbReference type="EMBL" id="CAICTM010001821">
    <property type="protein sequence ID" value="CAB9526404.1"/>
    <property type="molecule type" value="Genomic_DNA"/>
</dbReference>
<evidence type="ECO:0000256" key="1">
    <source>
        <dbReference type="ARBA" id="ARBA00022737"/>
    </source>
</evidence>
<evidence type="ECO:0000313" key="5">
    <source>
        <dbReference type="EMBL" id="CAB9526404.1"/>
    </source>
</evidence>
<feature type="region of interest" description="Disordered" evidence="4">
    <location>
        <begin position="408"/>
        <end position="441"/>
    </location>
</feature>
<evidence type="ECO:0000313" key="6">
    <source>
        <dbReference type="Proteomes" id="UP001153069"/>
    </source>
</evidence>
<keyword evidence="1" id="KW-0677">Repeat</keyword>
<feature type="compositionally biased region" description="Basic residues" evidence="4">
    <location>
        <begin position="408"/>
        <end position="417"/>
    </location>
</feature>
<dbReference type="SUPFAM" id="SSF48452">
    <property type="entry name" value="TPR-like"/>
    <property type="match status" value="1"/>
</dbReference>